<dbReference type="PANTHER" id="PTHR31516:SF17">
    <property type="entry name" value="STABILIZER OF AXONEMAL MICROTUBULES 2"/>
    <property type="match status" value="1"/>
</dbReference>
<evidence type="ECO:0000256" key="1">
    <source>
        <dbReference type="ARBA" id="ARBA00008738"/>
    </source>
</evidence>
<evidence type="ECO:0000313" key="2">
    <source>
        <dbReference type="EMBL" id="CAL7938301.1"/>
    </source>
</evidence>
<sequence length="499" mass="56361">MEVVEITTKKKKPEFPPSIQKSSKCPCNVKCTKRYVQPLREKSFAPARVYKPPSKMLETNTTYHLSYLNVDHAEMQRSRSRPIRPTPALVKSDARFCGETTNQLSFKVIGHIPKTKPIIPRQRTMIGSGRMDCITTVRQDYPCKHVEKPELIVPCGNIRLSSGKLEANTTTKFSYVDPGVTEPTVNFKPISVYCPPSEPILHDTTQKLSYQPVRIEEREMCPWQQKPIYKPPDVAMCNKTTYSESFLKNEELSMEKPVRPAAATIFPCGGEFHDNTIYKESYLQSAVVERVEPIIPCNAISKPDGKISADTTSKLSYQPLQSEKRSPILPRSRKMIADGPMQSETTSRCDFVQKMTLRPELVIPCDNLRSAETPIDDRTTTKLSYAKPGPVEWVRSFKPVAQYCRLPDKVECDTINKLSYQSWTPLPKESIPWATKGKYQPPTDPMCADTIYQASYPPPGHYEEICVSEDCGCLSPSRTEVANTANENSCELLNQEICA</sequence>
<name>A0ABP1NDH1_XYLVO</name>
<comment type="similarity">
    <text evidence="1">Belongs to the FAM154 family.</text>
</comment>
<proteinExistence type="inferred from homology"/>
<keyword evidence="3" id="KW-1185">Reference proteome</keyword>
<gene>
    <name evidence="2" type="ORF">XYLVIOL_LOCUS3201</name>
</gene>
<reference evidence="2 3" key="1">
    <citation type="submission" date="2024-08" db="EMBL/GenBank/DDBJ databases">
        <authorList>
            <person name="Will J Nash"/>
            <person name="Angela Man"/>
            <person name="Seanna McTaggart"/>
            <person name="Kendall Baker"/>
            <person name="Tom Barker"/>
            <person name="Leah Catchpole"/>
            <person name="Alex Durrant"/>
            <person name="Karim Gharbi"/>
            <person name="Naomi Irish"/>
            <person name="Gemy Kaithakottil"/>
            <person name="Debby Ku"/>
            <person name="Aaliyah Providence"/>
            <person name="Felix Shaw"/>
            <person name="David Swarbreck"/>
            <person name="Chris Watkins"/>
            <person name="Ann M. McCartney"/>
            <person name="Giulio Formenti"/>
            <person name="Alice Mouton"/>
            <person name="Noel Vella"/>
            <person name="Bjorn M von Reumont"/>
            <person name="Adriana Vella"/>
            <person name="Wilfried Haerty"/>
        </authorList>
    </citation>
    <scope>NUCLEOTIDE SEQUENCE [LARGE SCALE GENOMIC DNA]</scope>
</reference>
<organism evidence="2 3">
    <name type="scientific">Xylocopa violacea</name>
    <name type="common">Violet carpenter bee</name>
    <name type="synonym">Apis violacea</name>
    <dbReference type="NCBI Taxonomy" id="135666"/>
    <lineage>
        <taxon>Eukaryota</taxon>
        <taxon>Metazoa</taxon>
        <taxon>Ecdysozoa</taxon>
        <taxon>Arthropoda</taxon>
        <taxon>Hexapoda</taxon>
        <taxon>Insecta</taxon>
        <taxon>Pterygota</taxon>
        <taxon>Neoptera</taxon>
        <taxon>Endopterygota</taxon>
        <taxon>Hymenoptera</taxon>
        <taxon>Apocrita</taxon>
        <taxon>Aculeata</taxon>
        <taxon>Apoidea</taxon>
        <taxon>Anthophila</taxon>
        <taxon>Apidae</taxon>
        <taxon>Xylocopa</taxon>
        <taxon>Xylocopa</taxon>
    </lineage>
</organism>
<comment type="caution">
    <text evidence="2">The sequence shown here is derived from an EMBL/GenBank/DDBJ whole genome shotgun (WGS) entry which is preliminary data.</text>
</comment>
<dbReference type="Proteomes" id="UP001642520">
    <property type="component" value="Unassembled WGS sequence"/>
</dbReference>
<evidence type="ECO:0008006" key="4">
    <source>
        <dbReference type="Google" id="ProtNLM"/>
    </source>
</evidence>
<dbReference type="PANTHER" id="PTHR31516">
    <property type="entry name" value="STABILIZER OF AXONEMAL MICROTUBULES 2"/>
    <property type="match status" value="1"/>
</dbReference>
<accession>A0ABP1NDH1</accession>
<dbReference type="InterPro" id="IPR033336">
    <property type="entry name" value="SAXO1/2"/>
</dbReference>
<evidence type="ECO:0000313" key="3">
    <source>
        <dbReference type="Proteomes" id="UP001642520"/>
    </source>
</evidence>
<dbReference type="EMBL" id="CAXAJV020001288">
    <property type="protein sequence ID" value="CAL7938301.1"/>
    <property type="molecule type" value="Genomic_DNA"/>
</dbReference>
<protein>
    <recommendedName>
        <fullName evidence="4">Stabilizer of axonemal microtubules 1</fullName>
    </recommendedName>
</protein>